<dbReference type="PRINTS" id="PR00080">
    <property type="entry name" value="SDRFAMILY"/>
</dbReference>
<keyword evidence="6" id="KW-1185">Reference proteome</keyword>
<evidence type="ECO:0000313" key="5">
    <source>
        <dbReference type="Proteomes" id="UP000182227"/>
    </source>
</evidence>
<evidence type="ECO:0000256" key="1">
    <source>
        <dbReference type="ARBA" id="ARBA00006484"/>
    </source>
</evidence>
<dbReference type="NCBIfam" id="NF005559">
    <property type="entry name" value="PRK07231.1"/>
    <property type="match status" value="1"/>
</dbReference>
<dbReference type="Proteomes" id="UP000193811">
    <property type="component" value="Unassembled WGS sequence"/>
</dbReference>
<organism evidence="3 5">
    <name type="scientific">Mycolicibacterium conceptionense</name>
    <dbReference type="NCBI Taxonomy" id="451644"/>
    <lineage>
        <taxon>Bacteria</taxon>
        <taxon>Bacillati</taxon>
        <taxon>Actinomycetota</taxon>
        <taxon>Actinomycetes</taxon>
        <taxon>Mycobacteriales</taxon>
        <taxon>Mycobacteriaceae</taxon>
        <taxon>Mycolicibacterium</taxon>
    </lineage>
</organism>
<evidence type="ECO:0000313" key="3">
    <source>
        <dbReference type="EMBL" id="CQD22402.1"/>
    </source>
</evidence>
<name>A0A0U1DUQ8_9MYCO</name>
<comment type="similarity">
    <text evidence="1">Belongs to the short-chain dehydrogenases/reductases (SDR) family.</text>
</comment>
<dbReference type="PANTHER" id="PTHR24321:SF8">
    <property type="entry name" value="ESTRADIOL 17-BETA-DEHYDROGENASE 8-RELATED"/>
    <property type="match status" value="1"/>
</dbReference>
<dbReference type="GeneID" id="44297659"/>
<sequence length="257" mass="26286">MAGVDLSGKVVIVTGAARGQGEAEARLFAELGARVVLTDLLVEEGQRVADSIGPAARFVRHDVGNENDWRTVVDTAAAEFGGVDALINNAAICKVVPLAEQDTAGFEQMLRVNLIGAFLGMKAVTEPMKAVGGGSIVNISSQAGVQGLAGYTAYGASKWGLRGMSKVAAIELGPLGIRVNTVYPGMIDTPMIAHLEVERGRGGHPGAPLTRVGTPEEVAEVVAFLASDASSYITGADLTVDGGASAGRIPVTPVHAG</sequence>
<protein>
    <submittedName>
        <fullName evidence="4">3-alpha-hydroxysteroid dehydrogenase</fullName>
    </submittedName>
    <submittedName>
        <fullName evidence="3">Putative short-chain dehydrogenase/reductase</fullName>
    </submittedName>
</protein>
<dbReference type="EMBL" id="LQOP01000019">
    <property type="protein sequence ID" value="ORV25069.1"/>
    <property type="molecule type" value="Genomic_DNA"/>
</dbReference>
<dbReference type="Proteomes" id="UP000182227">
    <property type="component" value="Unassembled WGS sequence"/>
</dbReference>
<dbReference type="PANTHER" id="PTHR24321">
    <property type="entry name" value="DEHYDROGENASES, SHORT CHAIN"/>
    <property type="match status" value="1"/>
</dbReference>
<dbReference type="InterPro" id="IPR002347">
    <property type="entry name" value="SDR_fam"/>
</dbReference>
<dbReference type="PROSITE" id="PS00061">
    <property type="entry name" value="ADH_SHORT"/>
    <property type="match status" value="1"/>
</dbReference>
<keyword evidence="2" id="KW-0560">Oxidoreductase</keyword>
<dbReference type="RefSeq" id="WP_085141340.1">
    <property type="nucleotide sequence ID" value="NZ_JACKVA010000032.1"/>
</dbReference>
<evidence type="ECO:0000313" key="6">
    <source>
        <dbReference type="Proteomes" id="UP000193811"/>
    </source>
</evidence>
<dbReference type="EMBL" id="CTEF01000005">
    <property type="protein sequence ID" value="CQD22402.1"/>
    <property type="molecule type" value="Genomic_DNA"/>
</dbReference>
<dbReference type="AlphaFoldDB" id="A0A0U1DUQ8"/>
<evidence type="ECO:0000313" key="4">
    <source>
        <dbReference type="EMBL" id="ORV25069.1"/>
    </source>
</evidence>
<dbReference type="FunFam" id="3.40.50.720:FF:000084">
    <property type="entry name" value="Short-chain dehydrogenase reductase"/>
    <property type="match status" value="1"/>
</dbReference>
<dbReference type="GO" id="GO:0016491">
    <property type="term" value="F:oxidoreductase activity"/>
    <property type="evidence" value="ECO:0007669"/>
    <property type="project" value="UniProtKB-KW"/>
</dbReference>
<accession>A0A0U1DUQ8</accession>
<dbReference type="Gene3D" id="3.40.50.720">
    <property type="entry name" value="NAD(P)-binding Rossmann-like Domain"/>
    <property type="match status" value="1"/>
</dbReference>
<proteinExistence type="inferred from homology"/>
<dbReference type="SUPFAM" id="SSF51735">
    <property type="entry name" value="NAD(P)-binding Rossmann-fold domains"/>
    <property type="match status" value="1"/>
</dbReference>
<evidence type="ECO:0000256" key="2">
    <source>
        <dbReference type="ARBA" id="ARBA00023002"/>
    </source>
</evidence>
<reference evidence="4 6" key="2">
    <citation type="submission" date="2016-01" db="EMBL/GenBank/DDBJ databases">
        <title>The new phylogeny of the genus Mycobacterium.</title>
        <authorList>
            <person name="Tarcisio F."/>
            <person name="Conor M."/>
            <person name="Antonella G."/>
            <person name="Elisabetta G."/>
            <person name="Giulia F.S."/>
            <person name="Sara T."/>
            <person name="Anna F."/>
            <person name="Clotilde B."/>
            <person name="Roberto B."/>
            <person name="Veronica D.S."/>
            <person name="Fabio R."/>
            <person name="Monica P."/>
            <person name="Olivier J."/>
            <person name="Enrico T."/>
            <person name="Nicola S."/>
        </authorList>
    </citation>
    <scope>NUCLEOTIDE SEQUENCE [LARGE SCALE GENOMIC DNA]</scope>
    <source>
        <strain evidence="4 6">CCUG 50187</strain>
    </source>
</reference>
<dbReference type="PRINTS" id="PR00081">
    <property type="entry name" value="GDHRDH"/>
</dbReference>
<dbReference type="InterPro" id="IPR036291">
    <property type="entry name" value="NAD(P)-bd_dom_sf"/>
</dbReference>
<gene>
    <name evidence="4" type="ORF">AWB98_19490</name>
    <name evidence="3" type="ORF">BN970_05286</name>
</gene>
<dbReference type="Pfam" id="PF13561">
    <property type="entry name" value="adh_short_C2"/>
    <property type="match status" value="1"/>
</dbReference>
<reference evidence="3 5" key="1">
    <citation type="submission" date="2015-03" db="EMBL/GenBank/DDBJ databases">
        <authorList>
            <person name="Murphy D."/>
        </authorList>
    </citation>
    <scope>NUCLEOTIDE SEQUENCE [LARGE SCALE GENOMIC DNA]</scope>
    <source>
        <strain evidence="3 5">D16</strain>
    </source>
</reference>
<dbReference type="InterPro" id="IPR020904">
    <property type="entry name" value="Sc_DH/Rdtase_CS"/>
</dbReference>